<gene>
    <name evidence="7" type="ORF">AMORRO_LOCUS17626</name>
</gene>
<evidence type="ECO:0000256" key="6">
    <source>
        <dbReference type="SAM" id="Phobius"/>
    </source>
</evidence>
<name>A0A9N9P2P7_9GLOM</name>
<evidence type="ECO:0000256" key="1">
    <source>
        <dbReference type="ARBA" id="ARBA00004370"/>
    </source>
</evidence>
<proteinExistence type="inferred from homology"/>
<keyword evidence="4 6" id="KW-1133">Transmembrane helix</keyword>
<organism evidence="7 8">
    <name type="scientific">Acaulospora morrowiae</name>
    <dbReference type="NCBI Taxonomy" id="94023"/>
    <lineage>
        <taxon>Eukaryota</taxon>
        <taxon>Fungi</taxon>
        <taxon>Fungi incertae sedis</taxon>
        <taxon>Mucoromycota</taxon>
        <taxon>Glomeromycotina</taxon>
        <taxon>Glomeromycetes</taxon>
        <taxon>Diversisporales</taxon>
        <taxon>Acaulosporaceae</taxon>
        <taxon>Acaulospora</taxon>
    </lineage>
</organism>
<dbReference type="AlphaFoldDB" id="A0A9N9P2P7"/>
<keyword evidence="8" id="KW-1185">Reference proteome</keyword>
<dbReference type="InterPro" id="IPR044890">
    <property type="entry name" value="TMEM14_sf"/>
</dbReference>
<keyword evidence="3 6" id="KW-0812">Transmembrane</keyword>
<evidence type="ECO:0000256" key="5">
    <source>
        <dbReference type="ARBA" id="ARBA00023136"/>
    </source>
</evidence>
<keyword evidence="5 6" id="KW-0472">Membrane</keyword>
<dbReference type="Proteomes" id="UP000789342">
    <property type="component" value="Unassembled WGS sequence"/>
</dbReference>
<comment type="subcellular location">
    <subcellularLocation>
        <location evidence="1">Membrane</location>
    </subcellularLocation>
</comment>
<evidence type="ECO:0000256" key="4">
    <source>
        <dbReference type="ARBA" id="ARBA00022989"/>
    </source>
</evidence>
<evidence type="ECO:0000313" key="8">
    <source>
        <dbReference type="Proteomes" id="UP000789342"/>
    </source>
</evidence>
<dbReference type="Pfam" id="PF03647">
    <property type="entry name" value="Tmemb_14"/>
    <property type="match status" value="1"/>
</dbReference>
<sequence>MSHHPAYTMGAICVAGGIFGYISKRSVPSLVAGLGIGVLYGIGGLLIKQNKEYGHETSLAASVILAGSM</sequence>
<evidence type="ECO:0000256" key="2">
    <source>
        <dbReference type="ARBA" id="ARBA00007590"/>
    </source>
</evidence>
<comment type="caution">
    <text evidence="7">The sequence shown here is derived from an EMBL/GenBank/DDBJ whole genome shotgun (WGS) entry which is preliminary data.</text>
</comment>
<dbReference type="PANTHER" id="PTHR12668">
    <property type="entry name" value="TRANSMEMBRANE PROTEIN 14, 15"/>
    <property type="match status" value="1"/>
</dbReference>
<feature type="transmembrane region" description="Helical" evidence="6">
    <location>
        <begin position="30"/>
        <end position="47"/>
    </location>
</feature>
<comment type="similarity">
    <text evidence="2">Belongs to the TMEM14 family.</text>
</comment>
<dbReference type="EMBL" id="CAJVPV010055730">
    <property type="protein sequence ID" value="CAG8784869.1"/>
    <property type="molecule type" value="Genomic_DNA"/>
</dbReference>
<dbReference type="Gene3D" id="1.10.10.1740">
    <property type="entry name" value="Transmembrane protein 14-like"/>
    <property type="match status" value="1"/>
</dbReference>
<dbReference type="InterPro" id="IPR005349">
    <property type="entry name" value="TMEM14"/>
</dbReference>
<dbReference type="GO" id="GO:0016020">
    <property type="term" value="C:membrane"/>
    <property type="evidence" value="ECO:0007669"/>
    <property type="project" value="UniProtKB-SubCell"/>
</dbReference>
<accession>A0A9N9P2P7</accession>
<evidence type="ECO:0000313" key="7">
    <source>
        <dbReference type="EMBL" id="CAG8784869.1"/>
    </source>
</evidence>
<protein>
    <submittedName>
        <fullName evidence="7">12163_t:CDS:1</fullName>
    </submittedName>
</protein>
<feature type="transmembrane region" description="Helical" evidence="6">
    <location>
        <begin position="6"/>
        <end position="23"/>
    </location>
</feature>
<evidence type="ECO:0000256" key="3">
    <source>
        <dbReference type="ARBA" id="ARBA00022692"/>
    </source>
</evidence>
<dbReference type="PANTHER" id="PTHR12668:SF53">
    <property type="entry name" value="TMEM14 PROTEIN HOMOLOG YJR085C"/>
    <property type="match status" value="1"/>
</dbReference>
<reference evidence="7" key="1">
    <citation type="submission" date="2021-06" db="EMBL/GenBank/DDBJ databases">
        <authorList>
            <person name="Kallberg Y."/>
            <person name="Tangrot J."/>
            <person name="Rosling A."/>
        </authorList>
    </citation>
    <scope>NUCLEOTIDE SEQUENCE</scope>
    <source>
        <strain evidence="7">CL551</strain>
    </source>
</reference>
<feature type="non-terminal residue" evidence="7">
    <location>
        <position position="1"/>
    </location>
</feature>